<evidence type="ECO:0000313" key="2">
    <source>
        <dbReference type="Proteomes" id="UP000192731"/>
    </source>
</evidence>
<dbReference type="AlphaFoldDB" id="A0A1W1VPJ6"/>
<evidence type="ECO:0000313" key="1">
    <source>
        <dbReference type="EMBL" id="SMB95278.1"/>
    </source>
</evidence>
<dbReference type="EMBL" id="FWWT01000022">
    <property type="protein sequence ID" value="SMB95278.1"/>
    <property type="molecule type" value="Genomic_DNA"/>
</dbReference>
<dbReference type="GO" id="GO:0009295">
    <property type="term" value="C:nucleoid"/>
    <property type="evidence" value="ECO:0007669"/>
    <property type="project" value="InterPro"/>
</dbReference>
<dbReference type="STRING" id="656914.SAMN00017405_0364"/>
<organism evidence="1 2">
    <name type="scientific">Desulfonispora thiosulfatigenes DSM 11270</name>
    <dbReference type="NCBI Taxonomy" id="656914"/>
    <lineage>
        <taxon>Bacteria</taxon>
        <taxon>Bacillati</taxon>
        <taxon>Bacillota</taxon>
        <taxon>Clostridia</taxon>
        <taxon>Eubacteriales</taxon>
        <taxon>Peptococcaceae</taxon>
        <taxon>Desulfonispora</taxon>
    </lineage>
</organism>
<gene>
    <name evidence="1" type="ORF">SAMN00017405_0364</name>
</gene>
<dbReference type="RefSeq" id="WP_159446337.1">
    <property type="nucleotide sequence ID" value="NZ_FWWT01000022.1"/>
</dbReference>
<dbReference type="OrthoDB" id="3171075at2"/>
<protein>
    <recommendedName>
        <fullName evidence="3">Nucleoid-associated protein</fullName>
    </recommendedName>
</protein>
<reference evidence="1 2" key="1">
    <citation type="submission" date="2017-04" db="EMBL/GenBank/DDBJ databases">
        <authorList>
            <person name="Afonso C.L."/>
            <person name="Miller P.J."/>
            <person name="Scott M.A."/>
            <person name="Spackman E."/>
            <person name="Goraichik I."/>
            <person name="Dimitrov K.M."/>
            <person name="Suarez D.L."/>
            <person name="Swayne D.E."/>
        </authorList>
    </citation>
    <scope>NUCLEOTIDE SEQUENCE [LARGE SCALE GENOMIC DNA]</scope>
    <source>
        <strain evidence="1 2">DSM 11270</strain>
    </source>
</reference>
<dbReference type="Proteomes" id="UP000192731">
    <property type="component" value="Unassembled WGS sequence"/>
</dbReference>
<name>A0A1W1VPJ6_DESTI</name>
<dbReference type="Pfam" id="PF04245">
    <property type="entry name" value="NA37"/>
    <property type="match status" value="1"/>
</dbReference>
<sequence length="337" mass="38975">MNFDTIILDKLIVHILDKDLGVPVLSEIVLELPPEIDEFILKHIIKVLKNPLLKEAKFISTENNIRKYCQAISENNLDFVLLTKDLATKFYEQLKIYVDIPNGDLICCLFEMDDVKFLAFLKLNYKESYIHQVKNLETGTLNSIIKQKTTLPNENQKIEECAIINLETYDIHLIEKKFEIDGYKEFYISKNILKCNSDLSGKEKVKILEKTAQEMTTKYYDSGNIDKIVQFKRVVSENIEDGSEVDIKEIADTVFGNIPQVKEEYIAQVEQKGILDKKIAVNIDQQKNLYKKQKIITDTGIEINLLVSEFDNKDKIEFINNEDGTISIVIKNIRQLK</sequence>
<accession>A0A1W1VPJ6</accession>
<keyword evidence="2" id="KW-1185">Reference proteome</keyword>
<evidence type="ECO:0008006" key="3">
    <source>
        <dbReference type="Google" id="ProtNLM"/>
    </source>
</evidence>
<proteinExistence type="predicted"/>
<dbReference type="InterPro" id="IPR007358">
    <property type="entry name" value="Nucleoid_associated_NdpA"/>
</dbReference>